<dbReference type="AlphaFoldDB" id="A0A438EBL8"/>
<dbReference type="InterPro" id="IPR026960">
    <property type="entry name" value="RVT-Znf"/>
</dbReference>
<evidence type="ECO:0000313" key="2">
    <source>
        <dbReference type="EMBL" id="RVW45237.1"/>
    </source>
</evidence>
<dbReference type="Proteomes" id="UP000288805">
    <property type="component" value="Unassembled WGS sequence"/>
</dbReference>
<accession>A0A438EBL8</accession>
<dbReference type="Pfam" id="PF13966">
    <property type="entry name" value="zf-RVT"/>
    <property type="match status" value="1"/>
</dbReference>
<dbReference type="EMBL" id="QGNW01001336">
    <property type="protein sequence ID" value="RVW45237.1"/>
    <property type="molecule type" value="Genomic_DNA"/>
</dbReference>
<evidence type="ECO:0000313" key="3">
    <source>
        <dbReference type="Proteomes" id="UP000288805"/>
    </source>
</evidence>
<proteinExistence type="predicted"/>
<comment type="caution">
    <text evidence="2">The sequence shown here is derived from an EMBL/GenBank/DDBJ whole genome shotgun (WGS) entry which is preliminary data.</text>
</comment>
<gene>
    <name evidence="2" type="ORF">CK203_067434</name>
</gene>
<name>A0A438EBL8_VITVI</name>
<evidence type="ECO:0000259" key="1">
    <source>
        <dbReference type="Pfam" id="PF13966"/>
    </source>
</evidence>
<feature type="domain" description="Reverse transcriptase zinc-binding" evidence="1">
    <location>
        <begin position="140"/>
        <end position="205"/>
    </location>
</feature>
<organism evidence="2 3">
    <name type="scientific">Vitis vinifera</name>
    <name type="common">Grape</name>
    <dbReference type="NCBI Taxonomy" id="29760"/>
    <lineage>
        <taxon>Eukaryota</taxon>
        <taxon>Viridiplantae</taxon>
        <taxon>Streptophyta</taxon>
        <taxon>Embryophyta</taxon>
        <taxon>Tracheophyta</taxon>
        <taxon>Spermatophyta</taxon>
        <taxon>Magnoliopsida</taxon>
        <taxon>eudicotyledons</taxon>
        <taxon>Gunneridae</taxon>
        <taxon>Pentapetalae</taxon>
        <taxon>rosids</taxon>
        <taxon>Vitales</taxon>
        <taxon>Vitaceae</taxon>
        <taxon>Viteae</taxon>
        <taxon>Vitis</taxon>
    </lineage>
</organism>
<reference evidence="2 3" key="1">
    <citation type="journal article" date="2018" name="PLoS Genet.">
        <title>Population sequencing reveals clonal diversity and ancestral inbreeding in the grapevine cultivar Chardonnay.</title>
        <authorList>
            <person name="Roach M.J."/>
            <person name="Johnson D.L."/>
            <person name="Bohlmann J."/>
            <person name="van Vuuren H.J."/>
            <person name="Jones S.J."/>
            <person name="Pretorius I.S."/>
            <person name="Schmidt S.A."/>
            <person name="Borneman A.R."/>
        </authorList>
    </citation>
    <scope>NUCLEOTIDE SEQUENCE [LARGE SCALE GENOMIC DNA]</scope>
    <source>
        <strain evidence="3">cv. Chardonnay</strain>
        <tissue evidence="2">Leaf</tissue>
    </source>
</reference>
<sequence>MKPPTQRSLIWAAHKSSIPRGLGVKHLSTLNKALLSKWNWRFAIENGAFWNHVINEKKKWGIVSSRIPFLVGNRRRVKFWKDKWCGNVLCEGGWSPYFSRPLNNWEAGSVERFLSCLDGLRVHRDEEDRALWTKTKNGKFTVKSLYTALESGKSISFPWSNIWKTWAQPRVGFIAWEATWRKVFTLDQVQKMGGHWRIDVFCVILRKNPYTISLSIV</sequence>
<protein>
    <recommendedName>
        <fullName evidence="1">Reverse transcriptase zinc-binding domain-containing protein</fullName>
    </recommendedName>
</protein>